<gene>
    <name evidence="1" type="ORF">EAG_08119</name>
</gene>
<dbReference type="AlphaFoldDB" id="E2AEY9"/>
<sequence length="112" mass="12280">MGGYLEGKWRRTDKGKEVGLPPTLLFRTQINLCFFADTVLEASPPHRSVPAREDATKSGQMISTIHERHSNRASGSTLHFRQTATTASNAGGWFRALRPEVSRELGNVVGTG</sequence>
<evidence type="ECO:0000313" key="2">
    <source>
        <dbReference type="Proteomes" id="UP000000311"/>
    </source>
</evidence>
<organism evidence="2">
    <name type="scientific">Camponotus floridanus</name>
    <name type="common">Florida carpenter ant</name>
    <dbReference type="NCBI Taxonomy" id="104421"/>
    <lineage>
        <taxon>Eukaryota</taxon>
        <taxon>Metazoa</taxon>
        <taxon>Ecdysozoa</taxon>
        <taxon>Arthropoda</taxon>
        <taxon>Hexapoda</taxon>
        <taxon>Insecta</taxon>
        <taxon>Pterygota</taxon>
        <taxon>Neoptera</taxon>
        <taxon>Endopterygota</taxon>
        <taxon>Hymenoptera</taxon>
        <taxon>Apocrita</taxon>
        <taxon>Aculeata</taxon>
        <taxon>Formicoidea</taxon>
        <taxon>Formicidae</taxon>
        <taxon>Formicinae</taxon>
        <taxon>Camponotus</taxon>
    </lineage>
</organism>
<accession>E2AEY9</accession>
<dbReference type="InParanoid" id="E2AEY9"/>
<name>E2AEY9_CAMFO</name>
<evidence type="ECO:0000313" key="1">
    <source>
        <dbReference type="EMBL" id="EFN68005.1"/>
    </source>
</evidence>
<proteinExistence type="predicted"/>
<reference evidence="1 2" key="1">
    <citation type="journal article" date="2010" name="Science">
        <title>Genomic comparison of the ants Camponotus floridanus and Harpegnathos saltator.</title>
        <authorList>
            <person name="Bonasio R."/>
            <person name="Zhang G."/>
            <person name="Ye C."/>
            <person name="Mutti N.S."/>
            <person name="Fang X."/>
            <person name="Qin N."/>
            <person name="Donahue G."/>
            <person name="Yang P."/>
            <person name="Li Q."/>
            <person name="Li C."/>
            <person name="Zhang P."/>
            <person name="Huang Z."/>
            <person name="Berger S.L."/>
            <person name="Reinberg D."/>
            <person name="Wang J."/>
            <person name="Liebig J."/>
        </authorList>
    </citation>
    <scope>NUCLEOTIDE SEQUENCE [LARGE SCALE GENOMIC DNA]</scope>
    <source>
        <strain evidence="2">C129</strain>
    </source>
</reference>
<dbReference type="EMBL" id="GL438981">
    <property type="protein sequence ID" value="EFN68005.1"/>
    <property type="molecule type" value="Genomic_DNA"/>
</dbReference>
<dbReference type="Proteomes" id="UP000000311">
    <property type="component" value="Unassembled WGS sequence"/>
</dbReference>
<protein>
    <submittedName>
        <fullName evidence="1">Uncharacterized protein</fullName>
    </submittedName>
</protein>
<keyword evidence="2" id="KW-1185">Reference proteome</keyword>